<dbReference type="Pfam" id="PF13828">
    <property type="entry name" value="DUF4190"/>
    <property type="match status" value="1"/>
</dbReference>
<sequence>MSENYPPVTNQPTYQPAQKDSTLAILSLVLGIASYFVIPVIGSLAAIILGHIAKSEIRNSNGALSGNGMATAGLVLGYVQWALLILGIVVLILVLGFVGRNGGTWY</sequence>
<evidence type="ECO:0000259" key="2">
    <source>
        <dbReference type="Pfam" id="PF13828"/>
    </source>
</evidence>
<feature type="transmembrane region" description="Helical" evidence="1">
    <location>
        <begin position="23"/>
        <end position="49"/>
    </location>
</feature>
<evidence type="ECO:0000256" key="1">
    <source>
        <dbReference type="SAM" id="Phobius"/>
    </source>
</evidence>
<proteinExistence type="predicted"/>
<keyword evidence="1" id="KW-1133">Transmembrane helix</keyword>
<dbReference type="InterPro" id="IPR025241">
    <property type="entry name" value="DUF4190"/>
</dbReference>
<feature type="domain" description="DUF4190" evidence="2">
    <location>
        <begin position="23"/>
        <end position="86"/>
    </location>
</feature>
<organism evidence="3">
    <name type="scientific">bioreactor metagenome</name>
    <dbReference type="NCBI Taxonomy" id="1076179"/>
    <lineage>
        <taxon>unclassified sequences</taxon>
        <taxon>metagenomes</taxon>
        <taxon>ecological metagenomes</taxon>
    </lineage>
</organism>
<gene>
    <name evidence="3" type="ORF">SDC9_92424</name>
</gene>
<name>A0A645A4G6_9ZZZZ</name>
<feature type="transmembrane region" description="Helical" evidence="1">
    <location>
        <begin position="70"/>
        <end position="98"/>
    </location>
</feature>
<accession>A0A645A4G6</accession>
<comment type="caution">
    <text evidence="3">The sequence shown here is derived from an EMBL/GenBank/DDBJ whole genome shotgun (WGS) entry which is preliminary data.</text>
</comment>
<dbReference type="AlphaFoldDB" id="A0A645A4G6"/>
<keyword evidence="1" id="KW-0472">Membrane</keyword>
<dbReference type="EMBL" id="VSSQ01010998">
    <property type="protein sequence ID" value="MPM45733.1"/>
    <property type="molecule type" value="Genomic_DNA"/>
</dbReference>
<protein>
    <recommendedName>
        <fullName evidence="2">DUF4190 domain-containing protein</fullName>
    </recommendedName>
</protein>
<evidence type="ECO:0000313" key="3">
    <source>
        <dbReference type="EMBL" id="MPM45733.1"/>
    </source>
</evidence>
<reference evidence="3" key="1">
    <citation type="submission" date="2019-08" db="EMBL/GenBank/DDBJ databases">
        <authorList>
            <person name="Kucharzyk K."/>
            <person name="Murdoch R.W."/>
            <person name="Higgins S."/>
            <person name="Loffler F."/>
        </authorList>
    </citation>
    <scope>NUCLEOTIDE SEQUENCE</scope>
</reference>
<keyword evidence="1" id="KW-0812">Transmembrane</keyword>